<evidence type="ECO:0000256" key="9">
    <source>
        <dbReference type="ARBA" id="ARBA00022989"/>
    </source>
</evidence>
<dbReference type="InterPro" id="IPR009866">
    <property type="entry name" value="NADH_UbQ_OxRdtase_NDUFB4_su"/>
</dbReference>
<keyword evidence="10" id="KW-0496">Mitochondrion</keyword>
<dbReference type="PANTHER" id="PTHR15469">
    <property type="entry name" value="NADH-UBIQUINONE OXIDOREDUCTASE B15 SUBUNIT"/>
    <property type="match status" value="1"/>
</dbReference>
<evidence type="ECO:0000313" key="17">
    <source>
        <dbReference type="Proteomes" id="UP000838412"/>
    </source>
</evidence>
<dbReference type="Pfam" id="PF07225">
    <property type="entry name" value="NDUF_B4"/>
    <property type="match status" value="1"/>
</dbReference>
<organism evidence="16 17">
    <name type="scientific">Branchiostoma lanceolatum</name>
    <name type="common">Common lancelet</name>
    <name type="synonym">Amphioxus lanceolatum</name>
    <dbReference type="NCBI Taxonomy" id="7740"/>
    <lineage>
        <taxon>Eukaryota</taxon>
        <taxon>Metazoa</taxon>
        <taxon>Chordata</taxon>
        <taxon>Cephalochordata</taxon>
        <taxon>Leptocardii</taxon>
        <taxon>Amphioxiformes</taxon>
        <taxon>Branchiostomatidae</taxon>
        <taxon>Branchiostoma</taxon>
    </lineage>
</organism>
<keyword evidence="11 15" id="KW-0472">Membrane</keyword>
<evidence type="ECO:0000256" key="2">
    <source>
        <dbReference type="ARBA" id="ARBA00007260"/>
    </source>
</evidence>
<evidence type="ECO:0000256" key="15">
    <source>
        <dbReference type="SAM" id="Phobius"/>
    </source>
</evidence>
<evidence type="ECO:0000313" key="16">
    <source>
        <dbReference type="EMBL" id="CAH1228425.1"/>
    </source>
</evidence>
<evidence type="ECO:0000256" key="8">
    <source>
        <dbReference type="ARBA" id="ARBA00022982"/>
    </source>
</evidence>
<comment type="subcellular location">
    <subcellularLocation>
        <location evidence="1">Mitochondrion inner membrane</location>
        <topology evidence="1">Single-pass membrane protein</topology>
    </subcellularLocation>
</comment>
<evidence type="ECO:0000256" key="11">
    <source>
        <dbReference type="ARBA" id="ARBA00023136"/>
    </source>
</evidence>
<evidence type="ECO:0000256" key="13">
    <source>
        <dbReference type="ARBA" id="ARBA00030987"/>
    </source>
</evidence>
<evidence type="ECO:0000256" key="12">
    <source>
        <dbReference type="ARBA" id="ARBA00030212"/>
    </source>
</evidence>
<evidence type="ECO:0000256" key="7">
    <source>
        <dbReference type="ARBA" id="ARBA00022792"/>
    </source>
</evidence>
<reference evidence="16" key="1">
    <citation type="submission" date="2022-01" db="EMBL/GenBank/DDBJ databases">
        <authorList>
            <person name="Braso-Vives M."/>
        </authorList>
    </citation>
    <scope>NUCLEOTIDE SEQUENCE</scope>
</reference>
<feature type="transmembrane region" description="Helical" evidence="15">
    <location>
        <begin position="93"/>
        <end position="112"/>
    </location>
</feature>
<keyword evidence="8" id="KW-0249">Electron transport</keyword>
<dbReference type="GO" id="GO:0005743">
    <property type="term" value="C:mitochondrial inner membrane"/>
    <property type="evidence" value="ECO:0007669"/>
    <property type="project" value="UniProtKB-SubCell"/>
</dbReference>
<accession>A0A8J9V7A2</accession>
<dbReference type="OrthoDB" id="5818798at2759"/>
<proteinExistence type="inferred from homology"/>
<evidence type="ECO:0000256" key="14">
    <source>
        <dbReference type="SAM" id="MobiDB-lite"/>
    </source>
</evidence>
<feature type="region of interest" description="Disordered" evidence="14">
    <location>
        <begin position="1"/>
        <end position="22"/>
    </location>
</feature>
<name>A0A8J9V7A2_BRALA</name>
<gene>
    <name evidence="16" type="primary">NDUFB4</name>
    <name evidence="16" type="ORF">BLAG_LOCUS653</name>
</gene>
<evidence type="ECO:0000256" key="6">
    <source>
        <dbReference type="ARBA" id="ARBA00022692"/>
    </source>
</evidence>
<evidence type="ECO:0000256" key="3">
    <source>
        <dbReference type="ARBA" id="ARBA00018681"/>
    </source>
</evidence>
<evidence type="ECO:0000256" key="10">
    <source>
        <dbReference type="ARBA" id="ARBA00023128"/>
    </source>
</evidence>
<dbReference type="AlphaFoldDB" id="A0A8J9V7A2"/>
<sequence length="136" mass="15494">MIPRASLGSGSKMAASGGKGPAMDPWRIFPDVTPDQMRAEAERQAIKGKLRTAMQAKLRDPYAVGNFEDPALTRWYYVRNHQFDNFKQTPKTSFLGITFGVVPVVFLTWLFLKDRRKMKQDWLKGIGRNKASIINF</sequence>
<dbReference type="PANTHER" id="PTHR15469:SF0">
    <property type="entry name" value="NADH DEHYDROGENASE [UBIQUINONE] 1 BETA SUBCOMPLEX SUBUNIT 4"/>
    <property type="match status" value="1"/>
</dbReference>
<protein>
    <recommendedName>
        <fullName evidence="3">NADH dehydrogenase [ubiquinone] 1 beta subcomplex subunit 4</fullName>
    </recommendedName>
    <alternativeName>
        <fullName evidence="12">Complex I-B15</fullName>
    </alternativeName>
    <alternativeName>
        <fullName evidence="13">NADH-ubiquinone oxidoreductase B15 subunit</fullName>
    </alternativeName>
</protein>
<keyword evidence="6 15" id="KW-0812">Transmembrane</keyword>
<dbReference type="EMBL" id="OV696686">
    <property type="protein sequence ID" value="CAH1228425.1"/>
    <property type="molecule type" value="Genomic_DNA"/>
</dbReference>
<keyword evidence="4" id="KW-0813">Transport</keyword>
<keyword evidence="9 15" id="KW-1133">Transmembrane helix</keyword>
<evidence type="ECO:0000256" key="5">
    <source>
        <dbReference type="ARBA" id="ARBA00022660"/>
    </source>
</evidence>
<keyword evidence="17" id="KW-1185">Reference proteome</keyword>
<evidence type="ECO:0000256" key="1">
    <source>
        <dbReference type="ARBA" id="ARBA00004434"/>
    </source>
</evidence>
<dbReference type="Proteomes" id="UP000838412">
    <property type="component" value="Chromosome 1"/>
</dbReference>
<evidence type="ECO:0000256" key="4">
    <source>
        <dbReference type="ARBA" id="ARBA00022448"/>
    </source>
</evidence>
<comment type="similarity">
    <text evidence="2">Belongs to the complex I NDUFB4 subunit family.</text>
</comment>
<keyword evidence="5" id="KW-0679">Respiratory chain</keyword>
<feature type="compositionally biased region" description="Low complexity" evidence="14">
    <location>
        <begin position="1"/>
        <end position="16"/>
    </location>
</feature>
<keyword evidence="7" id="KW-0999">Mitochondrion inner membrane</keyword>